<dbReference type="eggNOG" id="ENOG502RN81">
    <property type="taxonomic scope" value="Eukaryota"/>
</dbReference>
<organism evidence="2 3">
    <name type="scientific">Candida maltosa (strain Xu316)</name>
    <name type="common">Yeast</name>
    <dbReference type="NCBI Taxonomy" id="1245528"/>
    <lineage>
        <taxon>Eukaryota</taxon>
        <taxon>Fungi</taxon>
        <taxon>Dikarya</taxon>
        <taxon>Ascomycota</taxon>
        <taxon>Saccharomycotina</taxon>
        <taxon>Pichiomycetes</taxon>
        <taxon>Debaryomycetaceae</taxon>
        <taxon>Candida/Lodderomyces clade</taxon>
        <taxon>Candida</taxon>
    </lineage>
</organism>
<evidence type="ECO:0000313" key="2">
    <source>
        <dbReference type="EMBL" id="EMG48285.1"/>
    </source>
</evidence>
<feature type="compositionally biased region" description="Low complexity" evidence="1">
    <location>
        <begin position="239"/>
        <end position="252"/>
    </location>
</feature>
<feature type="compositionally biased region" description="Basic residues" evidence="1">
    <location>
        <begin position="95"/>
        <end position="110"/>
    </location>
</feature>
<dbReference type="OrthoDB" id="4090086at2759"/>
<keyword evidence="3" id="KW-1185">Reference proteome</keyword>
<feature type="compositionally biased region" description="Pro residues" evidence="1">
    <location>
        <begin position="23"/>
        <end position="33"/>
    </location>
</feature>
<dbReference type="AlphaFoldDB" id="M3JZ51"/>
<dbReference type="Proteomes" id="UP000011777">
    <property type="component" value="Unassembled WGS sequence"/>
</dbReference>
<comment type="caution">
    <text evidence="2">The sequence shown here is derived from an EMBL/GenBank/DDBJ whole genome shotgun (WGS) entry which is preliminary data.</text>
</comment>
<dbReference type="HOGENOM" id="CLU_879977_0_0_1"/>
<accession>M3JZ51</accession>
<dbReference type="EMBL" id="AOGT01001168">
    <property type="protein sequence ID" value="EMG48285.1"/>
    <property type="molecule type" value="Genomic_DNA"/>
</dbReference>
<evidence type="ECO:0000313" key="3">
    <source>
        <dbReference type="Proteomes" id="UP000011777"/>
    </source>
</evidence>
<protein>
    <submittedName>
        <fullName evidence="2">Uncharacterized protein</fullName>
    </submittedName>
</protein>
<sequence length="316" mass="36453">MNPPSTPNSKTVNPHQEEYDTPVKPPIDIPSSPPKDVLEQMLQRQQTRATNRLRPLSSSSPSKEESDSLSPSAIKRGRNYHHSVESPRSQNLNQRNKHNKIRQIRNQHRHEKLMSQREDIYEHQFRGDVINQYEAEYESITKKWDIDKLIEDEHDLEYEQRMLEKYIEEEVEDREWEEDEELIDLISSLEIQDTPVQEIPLEDMNQQPQINVNDKPITSEPKPTNDMRQEPQQLQPKPSRNSSSSSSSSTSSDNDDVNSDFTAQSGYHRESNECAEFCIECCTCFGVVSCCPRNGEGCVTTMATFIGNMIFACCKC</sequence>
<evidence type="ECO:0000256" key="1">
    <source>
        <dbReference type="SAM" id="MobiDB-lite"/>
    </source>
</evidence>
<feature type="region of interest" description="Disordered" evidence="1">
    <location>
        <begin position="199"/>
        <end position="263"/>
    </location>
</feature>
<reference evidence="2 3" key="1">
    <citation type="submission" date="2013-02" db="EMBL/GenBank/DDBJ databases">
        <title>Genome sequence of Candida maltosa Xu316, a potential industrial strain for xylitol and ethanol production.</title>
        <authorList>
            <person name="Yu J."/>
            <person name="Wang Q."/>
            <person name="Geng X."/>
            <person name="Bao W."/>
            <person name="He P."/>
            <person name="Cai J."/>
        </authorList>
    </citation>
    <scope>NUCLEOTIDE SEQUENCE [LARGE SCALE GENOMIC DNA]</scope>
    <source>
        <strain evidence="3">Xu316</strain>
    </source>
</reference>
<proteinExistence type="predicted"/>
<feature type="region of interest" description="Disordered" evidence="1">
    <location>
        <begin position="1"/>
        <end position="110"/>
    </location>
</feature>
<gene>
    <name evidence="2" type="ORF">G210_1170</name>
</gene>
<name>M3JZ51_CANMX</name>